<comment type="caution">
    <text evidence="1">The sequence shown here is derived from an EMBL/GenBank/DDBJ whole genome shotgun (WGS) entry which is preliminary data.</text>
</comment>
<gene>
    <name evidence="1" type="ORF">L861_01700</name>
</gene>
<proteinExistence type="predicted"/>
<dbReference type="EMBL" id="ASTJ01000011">
    <property type="protein sequence ID" value="EPC04045.1"/>
    <property type="molecule type" value="Genomic_DNA"/>
</dbReference>
<name>S2KQ87_LITA3</name>
<keyword evidence="2" id="KW-1185">Reference proteome</keyword>
<accession>S2KQ87</accession>
<sequence>MVHALMMVARLVHKGSVIIHTPCRRNLESFVFNLLGTKKIPSEINRTLDIERLTGKKQYRKELRGAPDVKRDSRVNQGNERVKTFVLLLAGASRRMNDWVSIGTQSEMEGNTEQIGSNLGLIQGCKIR</sequence>
<evidence type="ECO:0000313" key="2">
    <source>
        <dbReference type="Proteomes" id="UP000014463"/>
    </source>
</evidence>
<organism evidence="1 2">
    <name type="scientific">Litchfieldella anticariensis (strain DSM 16096 / CECT 5854 / CIP 108499 / LMG 22089 / FP35)</name>
    <name type="common">Halomonas anticariensis</name>
    <dbReference type="NCBI Taxonomy" id="1121939"/>
    <lineage>
        <taxon>Bacteria</taxon>
        <taxon>Pseudomonadati</taxon>
        <taxon>Pseudomonadota</taxon>
        <taxon>Gammaproteobacteria</taxon>
        <taxon>Oceanospirillales</taxon>
        <taxon>Halomonadaceae</taxon>
        <taxon>Litchfieldella</taxon>
    </lineage>
</organism>
<evidence type="ECO:0000313" key="1">
    <source>
        <dbReference type="EMBL" id="EPC04045.1"/>
    </source>
</evidence>
<dbReference type="Proteomes" id="UP000014463">
    <property type="component" value="Unassembled WGS sequence"/>
</dbReference>
<protein>
    <submittedName>
        <fullName evidence="1">Uncharacterized protein</fullName>
    </submittedName>
</protein>
<reference evidence="1 2" key="1">
    <citation type="journal article" date="2013" name="Genome Announc.">
        <title>Draft genome sequence of the moderately halophilic gammaproteobacterium Halomonas anticariensis FP35.</title>
        <authorList>
            <person name="Tahrioui A."/>
            <person name="Quesada E."/>
            <person name="Llamas I."/>
        </authorList>
    </citation>
    <scope>NUCLEOTIDE SEQUENCE [LARGE SCALE GENOMIC DNA]</scope>
    <source>
        <strain evidence="2">DSM 16096 / CECT 5854 / LMG 22089 / FP35</strain>
    </source>
</reference>
<dbReference type="STRING" id="1121939.L861_01700"/>
<dbReference type="AlphaFoldDB" id="S2KQ87"/>